<sequence>MGRLQLPCVRFRDAEYRPPGETLRNFSRTEYELMKSLQHRSILRAEEMHELPSGIWVVMELCEDGCMDSYVTQSSPFLEEESHSLAMQLLQSVSYLHSKRIVHRDLKPANLLLKNGASLLKVSDFNSAKKIGRSEGSSVMLTDRGTSLFSAPELRFQRSWNEQVDVWACGHCLFFMTQGDLAFDIGEPSVKHALLSGAMPDIDWKVFVSILWKNLTTQCLTPDPKQRPPILELLVHPVFEQLQYQYKSHVCRSVPDIQDIMGRAMTPTSDIAKRPCSVSLITIARVPTPGRFRTPALRLRRQRC</sequence>
<dbReference type="OMA" id="KEEYNAM"/>
<dbReference type="InterPro" id="IPR000719">
    <property type="entry name" value="Prot_kinase_dom"/>
</dbReference>
<reference evidence="2" key="1">
    <citation type="submission" date="2021-02" db="EMBL/GenBank/DDBJ databases">
        <authorList>
            <person name="Dougan E. K."/>
            <person name="Rhodes N."/>
            <person name="Thang M."/>
            <person name="Chan C."/>
        </authorList>
    </citation>
    <scope>NUCLEOTIDE SEQUENCE</scope>
</reference>
<evidence type="ECO:0000259" key="1">
    <source>
        <dbReference type="PROSITE" id="PS50011"/>
    </source>
</evidence>
<dbReference type="GO" id="GO:0004674">
    <property type="term" value="F:protein serine/threonine kinase activity"/>
    <property type="evidence" value="ECO:0007669"/>
    <property type="project" value="TreeGrafter"/>
</dbReference>
<dbReference type="Gene3D" id="1.10.510.10">
    <property type="entry name" value="Transferase(Phosphotransferase) domain 1"/>
    <property type="match status" value="1"/>
</dbReference>
<dbReference type="InterPro" id="IPR008271">
    <property type="entry name" value="Ser/Thr_kinase_AS"/>
</dbReference>
<dbReference type="Pfam" id="PF00069">
    <property type="entry name" value="Pkinase"/>
    <property type="match status" value="1"/>
</dbReference>
<dbReference type="GO" id="GO:0005634">
    <property type="term" value="C:nucleus"/>
    <property type="evidence" value="ECO:0007669"/>
    <property type="project" value="TreeGrafter"/>
</dbReference>
<organism evidence="2 3">
    <name type="scientific">Polarella glacialis</name>
    <name type="common">Dinoflagellate</name>
    <dbReference type="NCBI Taxonomy" id="89957"/>
    <lineage>
        <taxon>Eukaryota</taxon>
        <taxon>Sar</taxon>
        <taxon>Alveolata</taxon>
        <taxon>Dinophyceae</taxon>
        <taxon>Suessiales</taxon>
        <taxon>Suessiaceae</taxon>
        <taxon>Polarella</taxon>
    </lineage>
</organism>
<proteinExistence type="predicted"/>
<dbReference type="InterPro" id="IPR011009">
    <property type="entry name" value="Kinase-like_dom_sf"/>
</dbReference>
<dbReference type="GO" id="GO:0005524">
    <property type="term" value="F:ATP binding"/>
    <property type="evidence" value="ECO:0007669"/>
    <property type="project" value="InterPro"/>
</dbReference>
<dbReference type="PANTHER" id="PTHR44167:SF24">
    <property type="entry name" value="SERINE_THREONINE-PROTEIN KINASE CHK2"/>
    <property type="match status" value="1"/>
</dbReference>
<dbReference type="PROSITE" id="PS50011">
    <property type="entry name" value="PROTEIN_KINASE_DOM"/>
    <property type="match status" value="1"/>
</dbReference>
<name>A0A813GDS0_POLGL</name>
<dbReference type="GO" id="GO:0005737">
    <property type="term" value="C:cytoplasm"/>
    <property type="evidence" value="ECO:0007669"/>
    <property type="project" value="TreeGrafter"/>
</dbReference>
<dbReference type="PANTHER" id="PTHR44167">
    <property type="entry name" value="OVARIAN-SPECIFIC SERINE/THREONINE-PROTEIN KINASE LOK-RELATED"/>
    <property type="match status" value="1"/>
</dbReference>
<dbReference type="SUPFAM" id="SSF56112">
    <property type="entry name" value="Protein kinase-like (PK-like)"/>
    <property type="match status" value="1"/>
</dbReference>
<accession>A0A813GDS0</accession>
<dbReference type="Proteomes" id="UP000654075">
    <property type="component" value="Unassembled WGS sequence"/>
</dbReference>
<protein>
    <recommendedName>
        <fullName evidence="1">Protein kinase domain-containing protein</fullName>
    </recommendedName>
</protein>
<evidence type="ECO:0000313" key="2">
    <source>
        <dbReference type="EMBL" id="CAE8620855.1"/>
    </source>
</evidence>
<gene>
    <name evidence="2" type="ORF">PGLA1383_LOCUS38385</name>
</gene>
<dbReference type="AlphaFoldDB" id="A0A813GDS0"/>
<dbReference type="PROSITE" id="PS00108">
    <property type="entry name" value="PROTEIN_KINASE_ST"/>
    <property type="match status" value="1"/>
</dbReference>
<keyword evidence="3" id="KW-1185">Reference proteome</keyword>
<dbReference type="EMBL" id="CAJNNV010027597">
    <property type="protein sequence ID" value="CAE8620855.1"/>
    <property type="molecule type" value="Genomic_DNA"/>
</dbReference>
<dbReference type="OrthoDB" id="6513151at2759"/>
<feature type="domain" description="Protein kinase" evidence="1">
    <location>
        <begin position="1"/>
        <end position="239"/>
    </location>
</feature>
<dbReference type="SMART" id="SM00220">
    <property type="entry name" value="S_TKc"/>
    <property type="match status" value="1"/>
</dbReference>
<evidence type="ECO:0000313" key="3">
    <source>
        <dbReference type="Proteomes" id="UP000654075"/>
    </source>
</evidence>
<comment type="caution">
    <text evidence="2">The sequence shown here is derived from an EMBL/GenBank/DDBJ whole genome shotgun (WGS) entry which is preliminary data.</text>
</comment>
<dbReference type="GO" id="GO:0044773">
    <property type="term" value="P:mitotic DNA damage checkpoint signaling"/>
    <property type="evidence" value="ECO:0007669"/>
    <property type="project" value="TreeGrafter"/>
</dbReference>